<dbReference type="Proteomes" id="UP000694408">
    <property type="component" value="Unplaced"/>
</dbReference>
<dbReference type="GO" id="GO:0046872">
    <property type="term" value="F:metal ion binding"/>
    <property type="evidence" value="ECO:0007669"/>
    <property type="project" value="UniProtKB-KW"/>
</dbReference>
<accession>A0A8C5J981</accession>
<reference evidence="7" key="1">
    <citation type="submission" date="2025-08" db="UniProtKB">
        <authorList>
            <consortium name="Ensembl"/>
        </authorList>
    </citation>
    <scope>IDENTIFICATION</scope>
</reference>
<feature type="domain" description="Peptidase M24" evidence="6">
    <location>
        <begin position="4"/>
        <end position="168"/>
    </location>
</feature>
<keyword evidence="3 5" id="KW-0479">Metal-binding</keyword>
<evidence type="ECO:0000256" key="4">
    <source>
        <dbReference type="ARBA" id="ARBA00022801"/>
    </source>
</evidence>
<dbReference type="Ensembl" id="ENSJHYT00000016952.1">
    <property type="protein sequence ID" value="ENSJHYP00000014017.1"/>
    <property type="gene ID" value="ENSJHYG00000010859.1"/>
</dbReference>
<comment type="function">
    <text evidence="5">Cotranslationally removes the N-terminal methionine from nascent proteins. The N-terminal methionine is often cleaved when the second residue in the primary sequence is small and uncharged (Met-Ala-, Cys, Gly, Pro, Ser, Thr, or Val).</text>
</comment>
<keyword evidence="2 5" id="KW-0645">Protease</keyword>
<dbReference type="GO" id="GO:0070006">
    <property type="term" value="F:metalloaminopeptidase activity"/>
    <property type="evidence" value="ECO:0007669"/>
    <property type="project" value="InterPro"/>
</dbReference>
<evidence type="ECO:0000313" key="7">
    <source>
        <dbReference type="Ensembl" id="ENSJHYP00000014017.1"/>
    </source>
</evidence>
<dbReference type="PRINTS" id="PR00599">
    <property type="entry name" value="MAPEPTIDASE"/>
</dbReference>
<evidence type="ECO:0000256" key="1">
    <source>
        <dbReference type="ARBA" id="ARBA00022438"/>
    </source>
</evidence>
<reference evidence="7" key="2">
    <citation type="submission" date="2025-09" db="UniProtKB">
        <authorList>
            <consortium name="Ensembl"/>
        </authorList>
    </citation>
    <scope>IDENTIFICATION</scope>
</reference>
<dbReference type="GO" id="GO:0005829">
    <property type="term" value="C:cytosol"/>
    <property type="evidence" value="ECO:0007669"/>
    <property type="project" value="TreeGrafter"/>
</dbReference>
<dbReference type="Gene3D" id="3.90.230.10">
    <property type="entry name" value="Creatinase/methionine aminopeptidase superfamily"/>
    <property type="match status" value="1"/>
</dbReference>
<dbReference type="InterPro" id="IPR002467">
    <property type="entry name" value="Pept_M24A_MAP1"/>
</dbReference>
<dbReference type="InterPro" id="IPR001714">
    <property type="entry name" value="Pept_M24_MAP"/>
</dbReference>
<dbReference type="EC" id="3.4.11.18" evidence="5"/>
<organism evidence="7 8">
    <name type="scientific">Junco hyemalis</name>
    <name type="common">Dark-eyed junco</name>
    <dbReference type="NCBI Taxonomy" id="40217"/>
    <lineage>
        <taxon>Eukaryota</taxon>
        <taxon>Metazoa</taxon>
        <taxon>Chordata</taxon>
        <taxon>Craniata</taxon>
        <taxon>Vertebrata</taxon>
        <taxon>Euteleostomi</taxon>
        <taxon>Archelosauria</taxon>
        <taxon>Archosauria</taxon>
        <taxon>Dinosauria</taxon>
        <taxon>Saurischia</taxon>
        <taxon>Theropoda</taxon>
        <taxon>Coelurosauria</taxon>
        <taxon>Aves</taxon>
        <taxon>Neognathae</taxon>
        <taxon>Neoaves</taxon>
        <taxon>Telluraves</taxon>
        <taxon>Australaves</taxon>
        <taxon>Passeriformes</taxon>
        <taxon>Passerellidae</taxon>
        <taxon>Junco</taxon>
    </lineage>
</organism>
<name>A0A8C5J981_JUNHY</name>
<dbReference type="PANTHER" id="PTHR43330">
    <property type="entry name" value="METHIONINE AMINOPEPTIDASE"/>
    <property type="match status" value="1"/>
</dbReference>
<dbReference type="NCBIfam" id="TIGR00500">
    <property type="entry name" value="met_pdase_I"/>
    <property type="match status" value="1"/>
</dbReference>
<dbReference type="Pfam" id="PF00557">
    <property type="entry name" value="Peptidase_M24"/>
    <property type="match status" value="1"/>
</dbReference>
<comment type="catalytic activity">
    <reaction evidence="5">
        <text>Release of N-terminal amino acids, preferentially methionine, from peptides and arylamides.</text>
        <dbReference type="EC" id="3.4.11.18"/>
    </reaction>
</comment>
<sequence length="187" mass="20119">MKALSEAGHKIGPVFDYIKPFIKPGVTTKEIDKLCEKFIRSSGCTPSFKGFEGFPGSICASVNDEVIHGIPSSKRVLKEGDLLKIDIGNIDKSGYQGDCARTFFVGEVSKEAKLLAQATEEAFWEALKVVKPGARVNDIGYAIQKVADSYGFSALSEYGGHGIGVSIRLTIQLSLAVSDTLPTTIAW</sequence>
<comment type="cofactor">
    <cofactor evidence="5">
        <name>Co(2+)</name>
        <dbReference type="ChEBI" id="CHEBI:48828"/>
    </cofactor>
    <cofactor evidence="5">
        <name>Zn(2+)</name>
        <dbReference type="ChEBI" id="CHEBI:29105"/>
    </cofactor>
    <cofactor evidence="5">
        <name>Mn(2+)</name>
        <dbReference type="ChEBI" id="CHEBI:29035"/>
    </cofactor>
    <cofactor evidence="5">
        <name>Fe(2+)</name>
        <dbReference type="ChEBI" id="CHEBI:29033"/>
    </cofactor>
    <text evidence="5">Binds 2 divalent metal cations per subunit. Has a high-affinity and a low affinity metal-binding site. The true nature of the physiological cofactor is under debate. The enzyme is active with cobalt, zinc, manganese or divalent iron ions.</text>
</comment>
<dbReference type="OMA" id="TEEAFWE"/>
<proteinExistence type="inferred from homology"/>
<keyword evidence="4" id="KW-0378">Hydrolase</keyword>
<evidence type="ECO:0000259" key="6">
    <source>
        <dbReference type="Pfam" id="PF00557"/>
    </source>
</evidence>
<protein>
    <recommendedName>
        <fullName evidence="5">Methionine aminopeptidase</fullName>
        <ecNumber evidence="5">3.4.11.18</ecNumber>
    </recommendedName>
</protein>
<evidence type="ECO:0000256" key="2">
    <source>
        <dbReference type="ARBA" id="ARBA00022670"/>
    </source>
</evidence>
<evidence type="ECO:0000313" key="8">
    <source>
        <dbReference type="Proteomes" id="UP000694408"/>
    </source>
</evidence>
<dbReference type="GO" id="GO:0006508">
    <property type="term" value="P:proteolysis"/>
    <property type="evidence" value="ECO:0007669"/>
    <property type="project" value="UniProtKB-KW"/>
</dbReference>
<keyword evidence="1 5" id="KW-0031">Aminopeptidase</keyword>
<comment type="similarity">
    <text evidence="5">Belongs to the peptidase M24A family.</text>
</comment>
<dbReference type="InterPro" id="IPR000994">
    <property type="entry name" value="Pept_M24"/>
</dbReference>
<evidence type="ECO:0000256" key="5">
    <source>
        <dbReference type="RuleBase" id="RU003653"/>
    </source>
</evidence>
<dbReference type="AlphaFoldDB" id="A0A8C5J981"/>
<evidence type="ECO:0000256" key="3">
    <source>
        <dbReference type="ARBA" id="ARBA00022723"/>
    </source>
</evidence>
<dbReference type="GO" id="GO:0004239">
    <property type="term" value="F:initiator methionyl aminopeptidase activity"/>
    <property type="evidence" value="ECO:0007669"/>
    <property type="project" value="UniProtKB-EC"/>
</dbReference>
<dbReference type="PANTHER" id="PTHR43330:SF27">
    <property type="entry name" value="METHIONINE AMINOPEPTIDASE"/>
    <property type="match status" value="1"/>
</dbReference>
<dbReference type="InterPro" id="IPR036005">
    <property type="entry name" value="Creatinase/aminopeptidase-like"/>
</dbReference>
<keyword evidence="8" id="KW-1185">Reference proteome</keyword>
<dbReference type="SUPFAM" id="SSF55920">
    <property type="entry name" value="Creatinase/aminopeptidase"/>
    <property type="match status" value="1"/>
</dbReference>